<proteinExistence type="predicted"/>
<comment type="caution">
    <text evidence="2">The sequence shown here is derived from an EMBL/GenBank/DDBJ whole genome shotgun (WGS) entry which is preliminary data.</text>
</comment>
<dbReference type="Proteomes" id="UP000712600">
    <property type="component" value="Unassembled WGS sequence"/>
</dbReference>
<dbReference type="AlphaFoldDB" id="A0A8S9SEG2"/>
<organism evidence="2 3">
    <name type="scientific">Brassica cretica</name>
    <name type="common">Mustard</name>
    <dbReference type="NCBI Taxonomy" id="69181"/>
    <lineage>
        <taxon>Eukaryota</taxon>
        <taxon>Viridiplantae</taxon>
        <taxon>Streptophyta</taxon>
        <taxon>Embryophyta</taxon>
        <taxon>Tracheophyta</taxon>
        <taxon>Spermatophyta</taxon>
        <taxon>Magnoliopsida</taxon>
        <taxon>eudicotyledons</taxon>
        <taxon>Gunneridae</taxon>
        <taxon>Pentapetalae</taxon>
        <taxon>rosids</taxon>
        <taxon>malvids</taxon>
        <taxon>Brassicales</taxon>
        <taxon>Brassicaceae</taxon>
        <taxon>Brassiceae</taxon>
        <taxon>Brassica</taxon>
    </lineage>
</organism>
<name>A0A8S9SEG2_BRACR</name>
<protein>
    <submittedName>
        <fullName evidence="2">Uncharacterized protein</fullName>
    </submittedName>
</protein>
<feature type="compositionally biased region" description="Basic and acidic residues" evidence="1">
    <location>
        <begin position="63"/>
        <end position="73"/>
    </location>
</feature>
<evidence type="ECO:0000313" key="3">
    <source>
        <dbReference type="Proteomes" id="UP000712600"/>
    </source>
</evidence>
<reference evidence="2" key="1">
    <citation type="submission" date="2019-12" db="EMBL/GenBank/DDBJ databases">
        <title>Genome sequencing and annotation of Brassica cretica.</title>
        <authorList>
            <person name="Studholme D.J."/>
            <person name="Sarris P."/>
        </authorList>
    </citation>
    <scope>NUCLEOTIDE SEQUENCE</scope>
    <source>
        <strain evidence="2">PFS-109/04</strain>
        <tissue evidence="2">Leaf</tissue>
    </source>
</reference>
<dbReference type="EMBL" id="QGKX02000004">
    <property type="protein sequence ID" value="KAF3599791.1"/>
    <property type="molecule type" value="Genomic_DNA"/>
</dbReference>
<gene>
    <name evidence="2" type="ORF">F2Q69_00034749</name>
</gene>
<feature type="region of interest" description="Disordered" evidence="1">
    <location>
        <begin position="54"/>
        <end position="82"/>
    </location>
</feature>
<evidence type="ECO:0000256" key="1">
    <source>
        <dbReference type="SAM" id="MobiDB-lite"/>
    </source>
</evidence>
<accession>A0A8S9SEG2</accession>
<sequence length="82" mass="9611">MLRRHVHRGDLIVTVRPWWYVHNDVYGDLSLVVSRSTLHPWQLALVVQNTVITDRSTQPSRSKKSDRNQKYVDDSSPETVRL</sequence>
<evidence type="ECO:0000313" key="2">
    <source>
        <dbReference type="EMBL" id="KAF3599791.1"/>
    </source>
</evidence>